<sequence>MIFDRLEYFQQQIRALRLQPPVDMLLVSNDRYLSLALTQHLFKRTRIHICATLEEVMSFFKQTPLPGIVIDLDCITIPVIQVLAAIRLWHKERPGINVTLLTAGRKPEAACFIVAAAACRVIERRLDVRIMAYLLMLQPCSPAPVQANYTRENDVLSLREWNILMEVASGHSLKAIAVSLKKPYHSVVYTLGRVSVRIGLNNRKTLIYLLHELSVVPTERNCEC</sequence>
<dbReference type="RefSeq" id="WP_167611489.1">
    <property type="nucleotide sequence ID" value="NZ_SOYS01000004.1"/>
</dbReference>
<dbReference type="Proteomes" id="UP000697927">
    <property type="component" value="Unassembled WGS sequence"/>
</dbReference>
<comment type="caution">
    <text evidence="1">The sequence shown here is derived from an EMBL/GenBank/DDBJ whole genome shotgun (WGS) entry which is preliminary data.</text>
</comment>
<dbReference type="InterPro" id="IPR016032">
    <property type="entry name" value="Sig_transdc_resp-reg_C-effctor"/>
</dbReference>
<accession>A0ABX0VMC2</accession>
<evidence type="ECO:0000313" key="2">
    <source>
        <dbReference type="Proteomes" id="UP000697927"/>
    </source>
</evidence>
<keyword evidence="2" id="KW-1185">Reference proteome</keyword>
<gene>
    <name evidence="1" type="ORF">E2L00_11780</name>
</gene>
<protein>
    <submittedName>
        <fullName evidence="1">Helix-turn-helix transcriptional regulator</fullName>
    </submittedName>
</protein>
<name>A0ABX0VMC2_9ENTR</name>
<dbReference type="EMBL" id="SOYS01000004">
    <property type="protein sequence ID" value="NIY48189.1"/>
    <property type="molecule type" value="Genomic_DNA"/>
</dbReference>
<dbReference type="SUPFAM" id="SSF46894">
    <property type="entry name" value="C-terminal effector domain of the bipartite response regulators"/>
    <property type="match status" value="1"/>
</dbReference>
<proteinExistence type="predicted"/>
<reference evidence="1 2" key="1">
    <citation type="journal article" date="2020" name="Microorganisms">
        <title>Polyphasic Characterisation of Cedecea colo sp. nov., a New Enteric Bacterium Isolated from the Koala Hindgut.</title>
        <authorList>
            <person name="Boath J.M."/>
            <person name="Dakhal S."/>
            <person name="Van T.T.H."/>
            <person name="Moore R.J."/>
            <person name="Dekiwadia C."/>
            <person name="Macreadie I.G."/>
        </authorList>
    </citation>
    <scope>NUCLEOTIDE SEQUENCE [LARGE SCALE GENOMIC DNA]</scope>
    <source>
        <strain evidence="1 2">ZA</strain>
    </source>
</reference>
<evidence type="ECO:0000313" key="1">
    <source>
        <dbReference type="EMBL" id="NIY48189.1"/>
    </source>
</evidence>
<organism evidence="1 2">
    <name type="scientific">Cedecea colo</name>
    <dbReference type="NCBI Taxonomy" id="2552946"/>
    <lineage>
        <taxon>Bacteria</taxon>
        <taxon>Pseudomonadati</taxon>
        <taxon>Pseudomonadota</taxon>
        <taxon>Gammaproteobacteria</taxon>
        <taxon>Enterobacterales</taxon>
        <taxon>Enterobacteriaceae</taxon>
        <taxon>Cedecea</taxon>
    </lineage>
</organism>
<dbReference type="Gene3D" id="3.40.50.2300">
    <property type="match status" value="1"/>
</dbReference>